<dbReference type="GeneTree" id="ENSGT00910000147957"/>
<evidence type="ECO:0000313" key="2">
    <source>
        <dbReference type="Proteomes" id="UP000233140"/>
    </source>
</evidence>
<name>A0A2K5XYP2_MANLE</name>
<dbReference type="AlphaFoldDB" id="A0A2K5XYP2"/>
<organism evidence="1 2">
    <name type="scientific">Mandrillus leucophaeus</name>
    <name type="common">Drill</name>
    <name type="synonym">Papio leucophaeus</name>
    <dbReference type="NCBI Taxonomy" id="9568"/>
    <lineage>
        <taxon>Eukaryota</taxon>
        <taxon>Metazoa</taxon>
        <taxon>Chordata</taxon>
        <taxon>Craniata</taxon>
        <taxon>Vertebrata</taxon>
        <taxon>Euteleostomi</taxon>
        <taxon>Mammalia</taxon>
        <taxon>Eutheria</taxon>
        <taxon>Euarchontoglires</taxon>
        <taxon>Primates</taxon>
        <taxon>Haplorrhini</taxon>
        <taxon>Catarrhini</taxon>
        <taxon>Cercopithecidae</taxon>
        <taxon>Cercopithecinae</taxon>
        <taxon>Mandrillus</taxon>
    </lineage>
</organism>
<reference evidence="1" key="2">
    <citation type="submission" date="2025-09" db="UniProtKB">
        <authorList>
            <consortium name="Ensembl"/>
        </authorList>
    </citation>
    <scope>IDENTIFICATION</scope>
</reference>
<sequence length="138" mass="14765">MLVLVCPCVWHQGGRLSSLLILSAEAAVTPIETEETWVVGFPECWPLEATKSGGKAGPGCLPPHLGVPASRSSDSYPPGSLVERTSVLLPSVAEVAMRIEAGWAMSQSLAEGWETKTLNMLNILLQISRIIVTAGRRE</sequence>
<keyword evidence="2" id="KW-1185">Reference proteome</keyword>
<dbReference type="Ensembl" id="ENSMLET00000031774.1">
    <property type="protein sequence ID" value="ENSMLEP00000008390.1"/>
    <property type="gene ID" value="ENSMLEG00000028389.1"/>
</dbReference>
<reference evidence="1" key="1">
    <citation type="submission" date="2025-08" db="UniProtKB">
        <authorList>
            <consortium name="Ensembl"/>
        </authorList>
    </citation>
    <scope>IDENTIFICATION</scope>
</reference>
<proteinExistence type="predicted"/>
<dbReference type="Proteomes" id="UP000233140">
    <property type="component" value="Unassembled WGS sequence"/>
</dbReference>
<accession>A0A2K5XYP2</accession>
<dbReference type="OMA" id="IETEETW"/>
<protein>
    <submittedName>
        <fullName evidence="1">Uncharacterized protein</fullName>
    </submittedName>
</protein>
<evidence type="ECO:0000313" key="1">
    <source>
        <dbReference type="Ensembl" id="ENSMLEP00000008390.1"/>
    </source>
</evidence>